<organism evidence="1 2">
    <name type="scientific">Shewanella baltica (strain OS155 / ATCC BAA-1091)</name>
    <dbReference type="NCBI Taxonomy" id="325240"/>
    <lineage>
        <taxon>Bacteria</taxon>
        <taxon>Pseudomonadati</taxon>
        <taxon>Pseudomonadota</taxon>
        <taxon>Gammaproteobacteria</taxon>
        <taxon>Alteromonadales</taxon>
        <taxon>Shewanellaceae</taxon>
        <taxon>Shewanella</taxon>
    </lineage>
</organism>
<proteinExistence type="predicted"/>
<keyword evidence="1" id="KW-0547">Nucleotide-binding</keyword>
<keyword evidence="2" id="KW-1185">Reference proteome</keyword>
<sequence length="267" mass="30278">MVILFYFGEIKRTTFQQLASSTPRLECRSYYLNSGTLVEGVNLSCKNIFVRGPKKGRRADKPMTSEDFWNLAGRAGRWGQEFQGNIFCLDVNNEKLWPNGKPEKRTPYIITPSVDKQMENTDKIIKYIKDGTPRSESVGNIDYEYLITYIIEGIATNNKAILGSLGSSDASSEIELILENCELPHEIFRKNAGISPIAIEELYSYFQNKAENDDLESLIPPHPSSENAVVELTKVLSRINKYLSPSSFGFMFWSNPIGHLILRQYGQ</sequence>
<dbReference type="SUPFAM" id="SSF52540">
    <property type="entry name" value="P-loop containing nucleoside triphosphate hydrolases"/>
    <property type="match status" value="1"/>
</dbReference>
<dbReference type="EMBL" id="CP000563">
    <property type="protein sequence ID" value="ABN62141.1"/>
    <property type="molecule type" value="Genomic_DNA"/>
</dbReference>
<dbReference type="Gene3D" id="3.40.50.300">
    <property type="entry name" value="P-loop containing nucleotide triphosphate hydrolases"/>
    <property type="match status" value="1"/>
</dbReference>
<dbReference type="RefSeq" id="WP_011847114.1">
    <property type="nucleotide sequence ID" value="NC_009052.1"/>
</dbReference>
<dbReference type="GO" id="GO:0004386">
    <property type="term" value="F:helicase activity"/>
    <property type="evidence" value="ECO:0007669"/>
    <property type="project" value="UniProtKB-KW"/>
</dbReference>
<name>A3D5X8_SHEB5</name>
<gene>
    <name evidence="1" type="ordered locus">Sbal_2649</name>
</gene>
<keyword evidence="1" id="KW-0067">ATP-binding</keyword>
<evidence type="ECO:0000313" key="2">
    <source>
        <dbReference type="Proteomes" id="UP000001557"/>
    </source>
</evidence>
<protein>
    <submittedName>
        <fullName evidence="1">DEAD/DEAH box helicase domain protein</fullName>
    </submittedName>
</protein>
<dbReference type="AlphaFoldDB" id="A3D5X8"/>
<dbReference type="InterPro" id="IPR027417">
    <property type="entry name" value="P-loop_NTPase"/>
</dbReference>
<keyword evidence="1" id="KW-0378">Hydrolase</keyword>
<accession>A3D5X8</accession>
<keyword evidence="1" id="KW-0347">Helicase</keyword>
<dbReference type="Proteomes" id="UP000001557">
    <property type="component" value="Chromosome"/>
</dbReference>
<dbReference type="STRING" id="325240.Sbal_2649"/>
<dbReference type="OrthoDB" id="9815222at2"/>
<evidence type="ECO:0000313" key="1">
    <source>
        <dbReference type="EMBL" id="ABN62141.1"/>
    </source>
</evidence>
<dbReference type="HOGENOM" id="CLU_1041680_0_0_6"/>
<reference evidence="1 2" key="1">
    <citation type="submission" date="2007-02" db="EMBL/GenBank/DDBJ databases">
        <title>Complete sequence of chromosome of Shewanella baltica OS155.</title>
        <authorList>
            <consortium name="US DOE Joint Genome Institute"/>
            <person name="Copeland A."/>
            <person name="Lucas S."/>
            <person name="Lapidus A."/>
            <person name="Barry K."/>
            <person name="Detter J.C."/>
            <person name="Glavina del Rio T."/>
            <person name="Hammon N."/>
            <person name="Israni S."/>
            <person name="Dalin E."/>
            <person name="Tice H."/>
            <person name="Pitluck S."/>
            <person name="Sims D.R."/>
            <person name="Brettin T."/>
            <person name="Bruce D."/>
            <person name="Han C."/>
            <person name="Tapia R."/>
            <person name="Brainard J."/>
            <person name="Schmutz J."/>
            <person name="Larimer F."/>
            <person name="Land M."/>
            <person name="Hauser L."/>
            <person name="Kyrpides N."/>
            <person name="Mikhailova N."/>
            <person name="Brettar I."/>
            <person name="Klappenbach J."/>
            <person name="Konstantinidis K."/>
            <person name="Rodrigues J."/>
            <person name="Tiedje J."/>
            <person name="Richardson P."/>
        </authorList>
    </citation>
    <scope>NUCLEOTIDE SEQUENCE [LARGE SCALE GENOMIC DNA]</scope>
    <source>
        <strain evidence="2">OS155 / ATCC BAA-1091</strain>
    </source>
</reference>
<dbReference type="KEGG" id="sbl:Sbal_2649"/>